<dbReference type="InterPro" id="IPR019819">
    <property type="entry name" value="Carboxylesterase_B_CS"/>
</dbReference>
<evidence type="ECO:0000256" key="1">
    <source>
        <dbReference type="SAM" id="SignalP"/>
    </source>
</evidence>
<feature type="domain" description="Carboxylesterase type B" evidence="2">
    <location>
        <begin position="46"/>
        <end position="474"/>
    </location>
</feature>
<dbReference type="PANTHER" id="PTHR11559">
    <property type="entry name" value="CARBOXYLESTERASE"/>
    <property type="match status" value="1"/>
</dbReference>
<keyword evidence="4" id="KW-1185">Reference proteome</keyword>
<dbReference type="ESTHER" id="uncne-a0a0b1paa3">
    <property type="family name" value="Fungal_carboxylesterase_lipase"/>
</dbReference>
<gene>
    <name evidence="3" type="ORF">EV44_g0229</name>
</gene>
<evidence type="ECO:0000313" key="4">
    <source>
        <dbReference type="Proteomes" id="UP000030854"/>
    </source>
</evidence>
<keyword evidence="1" id="KW-0732">Signal</keyword>
<evidence type="ECO:0000259" key="2">
    <source>
        <dbReference type="Pfam" id="PF00135"/>
    </source>
</evidence>
<dbReference type="HOGENOM" id="CLU_006586_10_5_1"/>
<dbReference type="AlphaFoldDB" id="A0A0B1PAA3"/>
<dbReference type="InterPro" id="IPR002018">
    <property type="entry name" value="CarbesteraseB"/>
</dbReference>
<name>A0A0B1PAA3_UNCNE</name>
<dbReference type="Gene3D" id="3.40.50.1820">
    <property type="entry name" value="alpha/beta hydrolase"/>
    <property type="match status" value="1"/>
</dbReference>
<evidence type="ECO:0000313" key="3">
    <source>
        <dbReference type="EMBL" id="KHJ34250.1"/>
    </source>
</evidence>
<dbReference type="Pfam" id="PF00135">
    <property type="entry name" value="COesterase"/>
    <property type="match status" value="1"/>
</dbReference>
<dbReference type="InterPro" id="IPR050309">
    <property type="entry name" value="Type-B_Carboxylest/Lipase"/>
</dbReference>
<accession>A0A0B1PAA3</accession>
<proteinExistence type="predicted"/>
<organism evidence="3 4">
    <name type="scientific">Uncinula necator</name>
    <name type="common">Grape powdery mildew</name>
    <dbReference type="NCBI Taxonomy" id="52586"/>
    <lineage>
        <taxon>Eukaryota</taxon>
        <taxon>Fungi</taxon>
        <taxon>Dikarya</taxon>
        <taxon>Ascomycota</taxon>
        <taxon>Pezizomycotina</taxon>
        <taxon>Leotiomycetes</taxon>
        <taxon>Erysiphales</taxon>
        <taxon>Erysiphaceae</taxon>
        <taxon>Erysiphe</taxon>
    </lineage>
</organism>
<dbReference type="SUPFAM" id="SSF53474">
    <property type="entry name" value="alpha/beta-Hydrolases"/>
    <property type="match status" value="1"/>
</dbReference>
<dbReference type="Proteomes" id="UP000030854">
    <property type="component" value="Unassembled WGS sequence"/>
</dbReference>
<dbReference type="STRING" id="52586.A0A0B1PAA3"/>
<dbReference type="EMBL" id="JNVN01000977">
    <property type="protein sequence ID" value="KHJ34250.1"/>
    <property type="molecule type" value="Genomic_DNA"/>
</dbReference>
<sequence length="588" mass="66913">MVFLNFLINFFLFTMSCIAVKNLQQSVAESPIVKLAKGITHKSVYNGTGSVEYYSFNGIQYGRVLDRFSPPAPICHKSFFKRCPKENPNISKPRLSNNLPRGYPKCPQAIPDWMTFKNEKHLEKKSIKIPDNEVEDCLFLDVIVPKKVWDQTHDHSLQSFAPVLVWIHDGGFTSGSRILHEDPSILLKRSLEIHGEGTIIVSMNYRLGLFGFLASERYPSDKDSYSNVGLLDQRMALGWVEKHIVKFGGDRFRITVVGEGAGAGSIMHHLTAPNITRHFFPRLHAKSHFRRNFPFQSAILKSPTFQPIVPSQLAVIVTQILEKASTVKGQLLNRISKLHELPYETLYSLNLAMVRESPHGTFTFGPAVDYTKDHRSYVPDFPLRRIKAGQMAKSINILVGYRRNEGYYITPSSMKTDLGFRDHMARIFPTIMRNEIAYVSESLYPIQDYESMDQGGMNRSIEALSDLFTICNIHYLLLHMVQSYGFVLETSLASREHFLKRALMADSMIYMNDSKTQSKPNWLQDMFLRFAMFASLGAEEARVRPYDGNAKVLLASDDGFQGFINDPSAKYQCRYWADAPYGIAPPDK</sequence>
<protein>
    <submittedName>
        <fullName evidence="3">Putative carboxylesterase family protein</fullName>
    </submittedName>
</protein>
<dbReference type="PROSITE" id="PS00941">
    <property type="entry name" value="CARBOXYLESTERASE_B_2"/>
    <property type="match status" value="1"/>
</dbReference>
<feature type="signal peptide" evidence="1">
    <location>
        <begin position="1"/>
        <end position="19"/>
    </location>
</feature>
<feature type="chain" id="PRO_5002080570" evidence="1">
    <location>
        <begin position="20"/>
        <end position="588"/>
    </location>
</feature>
<reference evidence="3 4" key="1">
    <citation type="journal article" date="2014" name="BMC Genomics">
        <title>Adaptive genomic structural variation in the grape powdery mildew pathogen, Erysiphe necator.</title>
        <authorList>
            <person name="Jones L."/>
            <person name="Riaz S."/>
            <person name="Morales-Cruz A."/>
            <person name="Amrine K.C."/>
            <person name="McGuire B."/>
            <person name="Gubler W.D."/>
            <person name="Walker M.A."/>
            <person name="Cantu D."/>
        </authorList>
    </citation>
    <scope>NUCLEOTIDE SEQUENCE [LARGE SCALE GENOMIC DNA]</scope>
    <source>
        <strain evidence="4">c</strain>
    </source>
</reference>
<comment type="caution">
    <text evidence="3">The sequence shown here is derived from an EMBL/GenBank/DDBJ whole genome shotgun (WGS) entry which is preliminary data.</text>
</comment>
<dbReference type="InterPro" id="IPR029058">
    <property type="entry name" value="AB_hydrolase_fold"/>
</dbReference>